<feature type="chain" id="PRO_5040426332" description="Multiple inositol polyphosphate phosphatase 1" evidence="17">
    <location>
        <begin position="21"/>
        <end position="445"/>
    </location>
</feature>
<evidence type="ECO:0000256" key="5">
    <source>
        <dbReference type="ARBA" id="ARBA00018097"/>
    </source>
</evidence>
<dbReference type="OrthoDB" id="6509975at2759"/>
<dbReference type="PANTHER" id="PTHR20963:SF8">
    <property type="entry name" value="MULTIPLE INOSITOL POLYPHOSPHATE PHOSPHATASE 1"/>
    <property type="match status" value="1"/>
</dbReference>
<comment type="catalytic activity">
    <reaction evidence="13">
        <text>1D-myo-inositol 1,2,4,5,6-pentakisphosphate + H2O = 1D-myo-inositol 1,2,5,6-tetrakisphosphate + phosphate</text>
        <dbReference type="Rhea" id="RHEA:77115"/>
        <dbReference type="ChEBI" id="CHEBI:15377"/>
        <dbReference type="ChEBI" id="CHEBI:43474"/>
        <dbReference type="ChEBI" id="CHEBI:57798"/>
        <dbReference type="ChEBI" id="CHEBI:195535"/>
        <dbReference type="EC" id="3.1.3.62"/>
    </reaction>
    <physiologicalReaction direction="left-to-right" evidence="13">
        <dbReference type="Rhea" id="RHEA:77116"/>
    </physiologicalReaction>
</comment>
<dbReference type="SUPFAM" id="SSF53254">
    <property type="entry name" value="Phosphoglycerate mutase-like"/>
    <property type="match status" value="1"/>
</dbReference>
<evidence type="ECO:0000256" key="3">
    <source>
        <dbReference type="ARBA" id="ARBA00012976"/>
    </source>
</evidence>
<evidence type="ECO:0000256" key="7">
    <source>
        <dbReference type="ARBA" id="ARBA00022729"/>
    </source>
</evidence>
<evidence type="ECO:0000256" key="16">
    <source>
        <dbReference type="PIRSR" id="PIRSR000894-2"/>
    </source>
</evidence>
<dbReference type="GeneID" id="118262074"/>
<proteinExistence type="inferred from homology"/>
<keyword evidence="8" id="KW-0378">Hydrolase</keyword>
<dbReference type="RefSeq" id="XP_035429078.2">
    <property type="nucleotide sequence ID" value="XM_035573185.2"/>
</dbReference>
<evidence type="ECO:0000256" key="10">
    <source>
        <dbReference type="ARBA" id="ARBA00023180"/>
    </source>
</evidence>
<dbReference type="InterPro" id="IPR016274">
    <property type="entry name" value="Histidine_acid_Pase_euk"/>
</dbReference>
<keyword evidence="16" id="KW-1015">Disulfide bond</keyword>
<dbReference type="InterPro" id="IPR000560">
    <property type="entry name" value="His_Pase_clade-2"/>
</dbReference>
<comment type="catalytic activity">
    <reaction evidence="14">
        <text>1D-myo-inositol hexakisphosphate + H2O = 1D-myo-inositol 1,2,4,5,6-pentakisphosphate + phosphate</text>
        <dbReference type="Rhea" id="RHEA:16989"/>
        <dbReference type="ChEBI" id="CHEBI:15377"/>
        <dbReference type="ChEBI" id="CHEBI:43474"/>
        <dbReference type="ChEBI" id="CHEBI:57798"/>
        <dbReference type="ChEBI" id="CHEBI:58130"/>
        <dbReference type="EC" id="3.1.3.62"/>
    </reaction>
    <physiologicalReaction direction="left-to-right" evidence="14">
        <dbReference type="Rhea" id="RHEA:16990"/>
    </physiologicalReaction>
</comment>
<evidence type="ECO:0000256" key="6">
    <source>
        <dbReference type="ARBA" id="ARBA00022475"/>
    </source>
</evidence>
<comment type="subcellular location">
    <subcellularLocation>
        <location evidence="1">Cell membrane</location>
    </subcellularLocation>
</comment>
<feature type="signal peptide" evidence="17">
    <location>
        <begin position="1"/>
        <end position="20"/>
    </location>
</feature>
<comment type="catalytic activity">
    <reaction evidence="15">
        <text>(2R)-2,3-bisphosphoglycerate + H2O = (2R)-2-phosphoglycerate + phosphate</text>
        <dbReference type="Rhea" id="RHEA:27381"/>
        <dbReference type="ChEBI" id="CHEBI:15377"/>
        <dbReference type="ChEBI" id="CHEBI:43474"/>
        <dbReference type="ChEBI" id="CHEBI:58248"/>
        <dbReference type="ChEBI" id="CHEBI:58289"/>
        <dbReference type="EC" id="3.1.3.80"/>
    </reaction>
    <physiologicalReaction direction="left-to-right" evidence="15">
        <dbReference type="Rhea" id="RHEA:27382"/>
    </physiologicalReaction>
</comment>
<evidence type="ECO:0000313" key="19">
    <source>
        <dbReference type="RefSeq" id="XP_035429078.2"/>
    </source>
</evidence>
<organism evidence="18 19">
    <name type="scientific">Spodoptera frugiperda</name>
    <name type="common">Fall armyworm</name>
    <dbReference type="NCBI Taxonomy" id="7108"/>
    <lineage>
        <taxon>Eukaryota</taxon>
        <taxon>Metazoa</taxon>
        <taxon>Ecdysozoa</taxon>
        <taxon>Arthropoda</taxon>
        <taxon>Hexapoda</taxon>
        <taxon>Insecta</taxon>
        <taxon>Pterygota</taxon>
        <taxon>Neoptera</taxon>
        <taxon>Endopterygota</taxon>
        <taxon>Lepidoptera</taxon>
        <taxon>Glossata</taxon>
        <taxon>Ditrysia</taxon>
        <taxon>Noctuoidea</taxon>
        <taxon>Noctuidae</taxon>
        <taxon>Amphipyrinae</taxon>
        <taxon>Spodoptera</taxon>
    </lineage>
</organism>
<keyword evidence="18" id="KW-1185">Reference proteome</keyword>
<keyword evidence="10" id="KW-0325">Glycoprotein</keyword>
<evidence type="ECO:0000256" key="4">
    <source>
        <dbReference type="ARBA" id="ARBA00013040"/>
    </source>
</evidence>
<dbReference type="CDD" id="cd07061">
    <property type="entry name" value="HP_HAP_like"/>
    <property type="match status" value="1"/>
</dbReference>
<comment type="similarity">
    <text evidence="2">Belongs to the histidine acid phosphatase family. MINPP1 subfamily.</text>
</comment>
<dbReference type="PIRSF" id="PIRSF000894">
    <property type="entry name" value="Acid_phosphatase"/>
    <property type="match status" value="1"/>
</dbReference>
<feature type="disulfide bond" evidence="16">
    <location>
        <begin position="256"/>
        <end position="271"/>
    </location>
</feature>
<sequence>MSFLIFSTLVMNSFIQYAASTDCYWNSGCKYKYFSSKTPYENIRGDLRDSYVELPGCEPISIWTVMRHGKKNPGVKFLKHMKEVIPYKDQIISSYDSGNSLLCAQDVDNFREWEVHRSFIEEPNMIMSEGYQEMLGIGKRFRASFSKLLNNLTEEDYLFTPTFGPRTGVSIEAFVEGFGNENYVIQKPKYNQSTANPYGACDTYLKAVFDNPDTYNETLVYMRTEEYLDMKARLEKKLGLNFTLTNKNIVAMYDLCRYTSDGIKRKNSPWCAIFSEQDLKILEYIADLEHYYRNGYGASQYSKIFGGTLLADLLIKLQEAKNGRGKKIVVYNSHSTMMDMVVVALNLFKDTNPLTGTHRDVNRKYRSTFVSTFGVNMIAVLNRCRKSGENVYDHKIAFYWNERPLLEMCDGGVCTWQQFEDIFRPFLNVTTDFCRIDTEVQIKKY</sequence>
<name>A0A9R0EE74_SPOFR</name>
<evidence type="ECO:0000256" key="1">
    <source>
        <dbReference type="ARBA" id="ARBA00004236"/>
    </source>
</evidence>
<dbReference type="GO" id="GO:0052745">
    <property type="term" value="F:inositol phosphate phosphatase activity"/>
    <property type="evidence" value="ECO:0007669"/>
    <property type="project" value="TreeGrafter"/>
</dbReference>
<dbReference type="EC" id="3.1.3.80" evidence="3"/>
<reference evidence="19" key="1">
    <citation type="submission" date="2025-08" db="UniProtKB">
        <authorList>
            <consortium name="RefSeq"/>
        </authorList>
    </citation>
    <scope>IDENTIFICATION</scope>
    <source>
        <tissue evidence="19">Whole larval tissue</tissue>
    </source>
</reference>
<evidence type="ECO:0000256" key="15">
    <source>
        <dbReference type="ARBA" id="ARBA00043832"/>
    </source>
</evidence>
<evidence type="ECO:0000256" key="13">
    <source>
        <dbReference type="ARBA" id="ARBA00043671"/>
    </source>
</evidence>
<evidence type="ECO:0000256" key="8">
    <source>
        <dbReference type="ARBA" id="ARBA00022801"/>
    </source>
</evidence>
<dbReference type="GO" id="GO:0003993">
    <property type="term" value="F:acid phosphatase activity"/>
    <property type="evidence" value="ECO:0007669"/>
    <property type="project" value="TreeGrafter"/>
</dbReference>
<evidence type="ECO:0000256" key="2">
    <source>
        <dbReference type="ARBA" id="ARBA00008422"/>
    </source>
</evidence>
<feature type="disulfide bond" evidence="16">
    <location>
        <begin position="57"/>
        <end position="384"/>
    </location>
</feature>
<dbReference type="PANTHER" id="PTHR20963">
    <property type="entry name" value="MULTIPLE INOSITOL POLYPHOSPHATE PHOSPHATASE-RELATED"/>
    <property type="match status" value="1"/>
</dbReference>
<dbReference type="GO" id="GO:0005886">
    <property type="term" value="C:plasma membrane"/>
    <property type="evidence" value="ECO:0007669"/>
    <property type="project" value="UniProtKB-SubCell"/>
</dbReference>
<accession>A0A9R0EE74</accession>
<keyword evidence="7 17" id="KW-0732">Signal</keyword>
<evidence type="ECO:0000256" key="9">
    <source>
        <dbReference type="ARBA" id="ARBA00023136"/>
    </source>
</evidence>
<dbReference type="AlphaFoldDB" id="A0A9R0EE74"/>
<dbReference type="Pfam" id="PF00328">
    <property type="entry name" value="His_Phos_2"/>
    <property type="match status" value="1"/>
</dbReference>
<protein>
    <recommendedName>
        <fullName evidence="5">Multiple inositol polyphosphate phosphatase 1</fullName>
        <ecNumber evidence="4">3.1.3.62</ecNumber>
        <ecNumber evidence="3">3.1.3.80</ecNumber>
    </recommendedName>
    <alternativeName>
        <fullName evidence="11">2,3-bisphosphoglycerate 3-phosphatase</fullName>
    </alternativeName>
</protein>
<dbReference type="Gene3D" id="3.40.50.1240">
    <property type="entry name" value="Phosphoglycerate mutase-like"/>
    <property type="match status" value="1"/>
</dbReference>
<evidence type="ECO:0000256" key="17">
    <source>
        <dbReference type="SAM" id="SignalP"/>
    </source>
</evidence>
<gene>
    <name evidence="19" type="primary">LOC118262074</name>
</gene>
<keyword evidence="6" id="KW-1003">Cell membrane</keyword>
<dbReference type="EC" id="3.1.3.62" evidence="4"/>
<dbReference type="GO" id="GO:0034417">
    <property type="term" value="F:bisphosphoglycerate 3-phosphatase activity"/>
    <property type="evidence" value="ECO:0007669"/>
    <property type="project" value="UniProtKB-EC"/>
</dbReference>
<evidence type="ECO:0000256" key="11">
    <source>
        <dbReference type="ARBA" id="ARBA00031642"/>
    </source>
</evidence>
<comment type="catalytic activity">
    <reaction evidence="12">
        <text>1D-myo-inositol 1,2,5,6-tetrakisphosphate + H2O = 1D-myo-inositol 1,2,6-trisphosphate + phosphate</text>
        <dbReference type="Rhea" id="RHEA:77119"/>
        <dbReference type="ChEBI" id="CHEBI:15377"/>
        <dbReference type="ChEBI" id="CHEBI:43474"/>
        <dbReference type="ChEBI" id="CHEBI:195535"/>
        <dbReference type="ChEBI" id="CHEBI:195537"/>
        <dbReference type="EC" id="3.1.3.62"/>
    </reaction>
    <physiologicalReaction direction="left-to-right" evidence="12">
        <dbReference type="Rhea" id="RHEA:77120"/>
    </physiologicalReaction>
</comment>
<evidence type="ECO:0000256" key="14">
    <source>
        <dbReference type="ARBA" id="ARBA00043691"/>
    </source>
</evidence>
<keyword evidence="9" id="KW-0472">Membrane</keyword>
<dbReference type="Proteomes" id="UP000829999">
    <property type="component" value="Chromosome 20"/>
</dbReference>
<dbReference type="InterPro" id="IPR029033">
    <property type="entry name" value="His_PPase_superfam"/>
</dbReference>
<evidence type="ECO:0000313" key="18">
    <source>
        <dbReference type="Proteomes" id="UP000829999"/>
    </source>
</evidence>
<evidence type="ECO:0000256" key="12">
    <source>
        <dbReference type="ARBA" id="ARBA00043668"/>
    </source>
</evidence>